<name>A0AAN1XW55_UNVUL</name>
<gene>
    <name evidence="5" type="ORF">WPS_13750</name>
</gene>
<protein>
    <submittedName>
        <fullName evidence="5">ABC transporter ATP-binding protein</fullName>
    </submittedName>
</protein>
<dbReference type="GO" id="GO:0016887">
    <property type="term" value="F:ATP hydrolysis activity"/>
    <property type="evidence" value="ECO:0007669"/>
    <property type="project" value="InterPro"/>
</dbReference>
<accession>A0AAN1XW55</accession>
<organism evidence="5 6">
    <name type="scientific">Vulcanimicrobium alpinum</name>
    <dbReference type="NCBI Taxonomy" id="3016050"/>
    <lineage>
        <taxon>Bacteria</taxon>
        <taxon>Bacillati</taxon>
        <taxon>Vulcanimicrobiota</taxon>
        <taxon>Vulcanimicrobiia</taxon>
        <taxon>Vulcanimicrobiales</taxon>
        <taxon>Vulcanimicrobiaceae</taxon>
        <taxon>Vulcanimicrobium</taxon>
    </lineage>
</organism>
<evidence type="ECO:0000256" key="3">
    <source>
        <dbReference type="ARBA" id="ARBA00022840"/>
    </source>
</evidence>
<evidence type="ECO:0000256" key="2">
    <source>
        <dbReference type="ARBA" id="ARBA00022741"/>
    </source>
</evidence>
<dbReference type="KEGG" id="vab:WPS_13750"/>
<keyword evidence="3 5" id="KW-0067">ATP-binding</keyword>
<keyword evidence="2" id="KW-0547">Nucleotide-binding</keyword>
<dbReference type="Proteomes" id="UP001317532">
    <property type="component" value="Chromosome"/>
</dbReference>
<dbReference type="Gene3D" id="3.40.50.300">
    <property type="entry name" value="P-loop containing nucleotide triphosphate hydrolases"/>
    <property type="match status" value="1"/>
</dbReference>
<dbReference type="InterPro" id="IPR032823">
    <property type="entry name" value="BCA_ABC_TP_C"/>
</dbReference>
<dbReference type="PROSITE" id="PS50893">
    <property type="entry name" value="ABC_TRANSPORTER_2"/>
    <property type="match status" value="1"/>
</dbReference>
<reference evidence="5 6" key="1">
    <citation type="journal article" date="2022" name="ISME Commun">
        <title>Vulcanimicrobium alpinus gen. nov. sp. nov., the first cultivated representative of the candidate phylum 'Eremiobacterota', is a metabolically versatile aerobic anoxygenic phototroph.</title>
        <authorList>
            <person name="Yabe S."/>
            <person name="Muto K."/>
            <person name="Abe K."/>
            <person name="Yokota A."/>
            <person name="Staudigel H."/>
            <person name="Tebo B.M."/>
        </authorList>
    </citation>
    <scope>NUCLEOTIDE SEQUENCE [LARGE SCALE GENOMIC DNA]</scope>
    <source>
        <strain evidence="5 6">WC8-2</strain>
    </source>
</reference>
<dbReference type="SUPFAM" id="SSF52540">
    <property type="entry name" value="P-loop containing nucleoside triphosphate hydrolases"/>
    <property type="match status" value="1"/>
</dbReference>
<evidence type="ECO:0000259" key="4">
    <source>
        <dbReference type="PROSITE" id="PS50893"/>
    </source>
</evidence>
<dbReference type="InterPro" id="IPR027417">
    <property type="entry name" value="P-loop_NTPase"/>
</dbReference>
<dbReference type="PANTHER" id="PTHR45772">
    <property type="entry name" value="CONSERVED COMPONENT OF ABC TRANSPORTER FOR NATURAL AMINO ACIDS-RELATED"/>
    <property type="match status" value="1"/>
</dbReference>
<keyword evidence="6" id="KW-1185">Reference proteome</keyword>
<dbReference type="PANTHER" id="PTHR45772:SF4">
    <property type="entry name" value="ABC TRANSPORTER ATP-BINDING PROTEIN"/>
    <property type="match status" value="1"/>
</dbReference>
<dbReference type="GO" id="GO:0005524">
    <property type="term" value="F:ATP binding"/>
    <property type="evidence" value="ECO:0007669"/>
    <property type="project" value="UniProtKB-KW"/>
</dbReference>
<sequence>MLALDRVGVRYGGVNALRDVSLELQPGSVLGLIGPNGAGKTTLVNATTGLAPLASGTVTLDGARLDGLPPHRIARAGIARTYQNIRLFGALDVRGNLAAGAFSRRERLADNEIATLLERAGIAHVAPTAQARSLPYGDQRRLEIARALAARPNVVMLDEPAAGMNPSETGRLVDTIRAIAASGVAMLLIEHDMTLVRAACDRVVVLNFGQVIARGTPAEIARDPVVVEAYLGTGAESPA</sequence>
<dbReference type="Pfam" id="PF12399">
    <property type="entry name" value="BCA_ABC_TP_C"/>
    <property type="match status" value="1"/>
</dbReference>
<dbReference type="InterPro" id="IPR003593">
    <property type="entry name" value="AAA+_ATPase"/>
</dbReference>
<dbReference type="InterPro" id="IPR003439">
    <property type="entry name" value="ABC_transporter-like_ATP-bd"/>
</dbReference>
<dbReference type="EMBL" id="AP025523">
    <property type="protein sequence ID" value="BDE06099.1"/>
    <property type="molecule type" value="Genomic_DNA"/>
</dbReference>
<proteinExistence type="predicted"/>
<evidence type="ECO:0000313" key="5">
    <source>
        <dbReference type="EMBL" id="BDE06099.1"/>
    </source>
</evidence>
<evidence type="ECO:0000313" key="6">
    <source>
        <dbReference type="Proteomes" id="UP001317532"/>
    </source>
</evidence>
<keyword evidence="1" id="KW-0813">Transport</keyword>
<dbReference type="GO" id="GO:0005886">
    <property type="term" value="C:plasma membrane"/>
    <property type="evidence" value="ECO:0007669"/>
    <property type="project" value="TreeGrafter"/>
</dbReference>
<feature type="domain" description="ABC transporter" evidence="4">
    <location>
        <begin position="2"/>
        <end position="233"/>
    </location>
</feature>
<dbReference type="Pfam" id="PF00005">
    <property type="entry name" value="ABC_tran"/>
    <property type="match status" value="1"/>
</dbReference>
<dbReference type="SMART" id="SM00382">
    <property type="entry name" value="AAA"/>
    <property type="match status" value="1"/>
</dbReference>
<dbReference type="RefSeq" id="WP_317997087.1">
    <property type="nucleotide sequence ID" value="NZ_AP025523.1"/>
</dbReference>
<dbReference type="CDD" id="cd03219">
    <property type="entry name" value="ABC_Mj1267_LivG_branched"/>
    <property type="match status" value="1"/>
</dbReference>
<evidence type="ECO:0000256" key="1">
    <source>
        <dbReference type="ARBA" id="ARBA00022448"/>
    </source>
</evidence>
<dbReference type="InterPro" id="IPR051120">
    <property type="entry name" value="ABC_AA/LPS_Transport"/>
</dbReference>
<dbReference type="AlphaFoldDB" id="A0AAN1XW55"/>